<proteinExistence type="predicted"/>
<dbReference type="GO" id="GO:0009401">
    <property type="term" value="P:phosphoenolpyruvate-dependent sugar phosphotransferase system"/>
    <property type="evidence" value="ECO:0007669"/>
    <property type="project" value="UniProtKB-KW"/>
</dbReference>
<keyword evidence="2" id="KW-0597">Phosphoprotein</keyword>
<keyword evidence="10" id="KW-1185">Reference proteome</keyword>
<dbReference type="EMBL" id="FOCQ01000003">
    <property type="protein sequence ID" value="SEM92881.1"/>
    <property type="molecule type" value="Genomic_DNA"/>
</dbReference>
<evidence type="ECO:0000256" key="3">
    <source>
        <dbReference type="ARBA" id="ARBA00022597"/>
    </source>
</evidence>
<protein>
    <submittedName>
        <fullName evidence="9">PTS system, cellobiose-specific IIB component</fullName>
    </submittedName>
</protein>
<dbReference type="InterPro" id="IPR003501">
    <property type="entry name" value="PTS_EIIB_2/3"/>
</dbReference>
<evidence type="ECO:0000256" key="5">
    <source>
        <dbReference type="ARBA" id="ARBA00022683"/>
    </source>
</evidence>
<dbReference type="Pfam" id="PF02302">
    <property type="entry name" value="PTS_IIB"/>
    <property type="match status" value="1"/>
</dbReference>
<keyword evidence="3" id="KW-0762">Sugar transport</keyword>
<dbReference type="OrthoDB" id="9808134at2"/>
<dbReference type="InterPro" id="IPR051819">
    <property type="entry name" value="PTS_sugar-specific_EIIB"/>
</dbReference>
<evidence type="ECO:0000256" key="1">
    <source>
        <dbReference type="ARBA" id="ARBA00022448"/>
    </source>
</evidence>
<organism evidence="9 10">
    <name type="scientific">Lihuaxuella thermophila</name>
    <dbReference type="NCBI Taxonomy" id="1173111"/>
    <lineage>
        <taxon>Bacteria</taxon>
        <taxon>Bacillati</taxon>
        <taxon>Bacillota</taxon>
        <taxon>Bacilli</taxon>
        <taxon>Bacillales</taxon>
        <taxon>Thermoactinomycetaceae</taxon>
        <taxon>Lihuaxuella</taxon>
    </lineage>
</organism>
<name>A0A1H8CCA4_9BACL</name>
<evidence type="ECO:0000259" key="8">
    <source>
        <dbReference type="PROSITE" id="PS51100"/>
    </source>
</evidence>
<reference evidence="9 10" key="1">
    <citation type="submission" date="2016-10" db="EMBL/GenBank/DDBJ databases">
        <authorList>
            <person name="de Groot N.N."/>
        </authorList>
    </citation>
    <scope>NUCLEOTIDE SEQUENCE [LARGE SCALE GENOMIC DNA]</scope>
    <source>
        <strain evidence="9 10">DSM 46701</strain>
    </source>
</reference>
<keyword evidence="4" id="KW-0808">Transferase</keyword>
<evidence type="ECO:0000256" key="2">
    <source>
        <dbReference type="ARBA" id="ARBA00022553"/>
    </source>
</evidence>
<gene>
    <name evidence="9" type="ORF">SAMN05444955_103216</name>
</gene>
<dbReference type="InterPro" id="IPR036095">
    <property type="entry name" value="PTS_EIIB-like_sf"/>
</dbReference>
<dbReference type="InterPro" id="IPR013012">
    <property type="entry name" value="PTS_EIIB_3"/>
</dbReference>
<dbReference type="PANTHER" id="PTHR34581:SF2">
    <property type="entry name" value="PTS SYSTEM N,N'-DIACETYLCHITOBIOSE-SPECIFIC EIIB COMPONENT"/>
    <property type="match status" value="1"/>
</dbReference>
<dbReference type="SUPFAM" id="SSF52794">
    <property type="entry name" value="PTS system IIB component-like"/>
    <property type="match status" value="1"/>
</dbReference>
<dbReference type="Gene3D" id="3.40.50.2300">
    <property type="match status" value="1"/>
</dbReference>
<feature type="modified residue" description="Phosphocysteine; by EIIA" evidence="7">
    <location>
        <position position="11"/>
    </location>
</feature>
<dbReference type="STRING" id="1173111.SAMN05444955_103216"/>
<accession>A0A1H8CCA4</accession>
<dbReference type="GO" id="GO:0016301">
    <property type="term" value="F:kinase activity"/>
    <property type="evidence" value="ECO:0007669"/>
    <property type="project" value="UniProtKB-KW"/>
</dbReference>
<feature type="domain" description="PTS EIIB type-3" evidence="8">
    <location>
        <begin position="4"/>
        <end position="109"/>
    </location>
</feature>
<dbReference type="PANTHER" id="PTHR34581">
    <property type="entry name" value="PTS SYSTEM N,N'-DIACETYLCHITOBIOSE-SPECIFIC EIIB COMPONENT"/>
    <property type="match status" value="1"/>
</dbReference>
<keyword evidence="1" id="KW-0813">Transport</keyword>
<dbReference type="PROSITE" id="PS51100">
    <property type="entry name" value="PTS_EIIB_TYPE_3"/>
    <property type="match status" value="1"/>
</dbReference>
<evidence type="ECO:0000313" key="9">
    <source>
        <dbReference type="EMBL" id="SEM92881.1"/>
    </source>
</evidence>
<dbReference type="AlphaFoldDB" id="A0A1H8CCA4"/>
<evidence type="ECO:0000256" key="4">
    <source>
        <dbReference type="ARBA" id="ARBA00022679"/>
    </source>
</evidence>
<evidence type="ECO:0000313" key="10">
    <source>
        <dbReference type="Proteomes" id="UP000199695"/>
    </source>
</evidence>
<sequence>MSKPIRLLILCSMGMTSGILCKKVTDAAVHRRIQLVAEASGVAHFRFKAKEADAVLLEPQVRHLIKELGPIAIQHHIPLEPIDPVAFATMNGEKVLNQVLSMLRRHAAEQWDS</sequence>
<keyword evidence="5" id="KW-0598">Phosphotransferase system</keyword>
<dbReference type="GO" id="GO:0008982">
    <property type="term" value="F:protein-N(PI)-phosphohistidine-sugar phosphotransferase activity"/>
    <property type="evidence" value="ECO:0007669"/>
    <property type="project" value="InterPro"/>
</dbReference>
<dbReference type="RefSeq" id="WP_089966030.1">
    <property type="nucleotide sequence ID" value="NZ_FOCQ01000003.1"/>
</dbReference>
<evidence type="ECO:0000256" key="7">
    <source>
        <dbReference type="PROSITE-ProRule" id="PRU00423"/>
    </source>
</evidence>
<dbReference type="Proteomes" id="UP000199695">
    <property type="component" value="Unassembled WGS sequence"/>
</dbReference>
<evidence type="ECO:0000256" key="6">
    <source>
        <dbReference type="ARBA" id="ARBA00022777"/>
    </source>
</evidence>
<keyword evidence="6" id="KW-0418">Kinase</keyword>